<dbReference type="AlphaFoldDB" id="A0AAE0L7W4"/>
<gene>
    <name evidence="1" type="ORF">CYMTET_16688</name>
</gene>
<keyword evidence="2" id="KW-1185">Reference proteome</keyword>
<reference evidence="1 2" key="1">
    <citation type="journal article" date="2015" name="Genome Biol. Evol.">
        <title>Comparative Genomics of a Bacterivorous Green Alga Reveals Evolutionary Causalities and Consequences of Phago-Mixotrophic Mode of Nutrition.</title>
        <authorList>
            <person name="Burns J.A."/>
            <person name="Paasch A."/>
            <person name="Narechania A."/>
            <person name="Kim E."/>
        </authorList>
    </citation>
    <scope>NUCLEOTIDE SEQUENCE [LARGE SCALE GENOMIC DNA]</scope>
    <source>
        <strain evidence="1 2">PLY_AMNH</strain>
    </source>
</reference>
<evidence type="ECO:0000313" key="2">
    <source>
        <dbReference type="Proteomes" id="UP001190700"/>
    </source>
</evidence>
<name>A0AAE0L7W4_9CHLO</name>
<proteinExistence type="predicted"/>
<dbReference type="EMBL" id="LGRX02007374">
    <property type="protein sequence ID" value="KAK3275162.1"/>
    <property type="molecule type" value="Genomic_DNA"/>
</dbReference>
<evidence type="ECO:0000313" key="1">
    <source>
        <dbReference type="EMBL" id="KAK3275162.1"/>
    </source>
</evidence>
<dbReference type="Proteomes" id="UP001190700">
    <property type="component" value="Unassembled WGS sequence"/>
</dbReference>
<protein>
    <submittedName>
        <fullName evidence="1">Uncharacterized protein</fullName>
    </submittedName>
</protein>
<comment type="caution">
    <text evidence="1">The sequence shown here is derived from an EMBL/GenBank/DDBJ whole genome shotgun (WGS) entry which is preliminary data.</text>
</comment>
<organism evidence="1 2">
    <name type="scientific">Cymbomonas tetramitiformis</name>
    <dbReference type="NCBI Taxonomy" id="36881"/>
    <lineage>
        <taxon>Eukaryota</taxon>
        <taxon>Viridiplantae</taxon>
        <taxon>Chlorophyta</taxon>
        <taxon>Pyramimonadophyceae</taxon>
        <taxon>Pyramimonadales</taxon>
        <taxon>Pyramimonadaceae</taxon>
        <taxon>Cymbomonas</taxon>
    </lineage>
</organism>
<accession>A0AAE0L7W4</accession>
<sequence>MWNSHWSYVHDRTAPRVIGNMVIFALCVPPSSRFILPRVRKLTPPFSFWPFWLPKYPLEAAAMGALGGIFEDLCARLSWQEALQKGIVEDAPLWSPRALMPALAAFVHPLLAWKCLDGNMKGGDCAMAALNCVPIQLWPFFAVDIQDHNIAERLLYRVWNGTYPPEKMQDFYGRKLRNNDKS</sequence>